<sequence length="172" mass="18891">MARNNADRGKRRWFLFLIFAPGIFFILYWFAIQSGDNARMQKVKPPAEYVPLGREVVAGGESFKIFGGDIIFSDTVDITNNNKAVAEPGKVFMGVALQSTAAAGGQHMRVIDPQGRSFAPLGVDSTIVARNFGIAGSATGVYIFKVDSGSDCYFIQVNNNPRLTWRIVNSYK</sequence>
<accession>A0A1I6DWZ8</accession>
<name>A0A1I6DWZ8_9FIRM</name>
<reference evidence="3" key="1">
    <citation type="submission" date="2016-10" db="EMBL/GenBank/DDBJ databases">
        <authorList>
            <person name="Varghese N."/>
            <person name="Submissions S."/>
        </authorList>
    </citation>
    <scope>NUCLEOTIDE SEQUENCE [LARGE SCALE GENOMIC DNA]</scope>
    <source>
        <strain evidence="3">DSM 3669</strain>
    </source>
</reference>
<keyword evidence="1" id="KW-0472">Membrane</keyword>
<evidence type="ECO:0000256" key="1">
    <source>
        <dbReference type="SAM" id="Phobius"/>
    </source>
</evidence>
<keyword evidence="1" id="KW-0812">Transmembrane</keyword>
<dbReference type="RefSeq" id="WP_092484631.1">
    <property type="nucleotide sequence ID" value="NZ_FOYM01000020.1"/>
</dbReference>
<keyword evidence="3" id="KW-1185">Reference proteome</keyword>
<keyword evidence="1" id="KW-1133">Transmembrane helix</keyword>
<dbReference type="EMBL" id="FOYM01000020">
    <property type="protein sequence ID" value="SFR10019.1"/>
    <property type="molecule type" value="Genomic_DNA"/>
</dbReference>
<feature type="transmembrane region" description="Helical" evidence="1">
    <location>
        <begin position="12"/>
        <end position="31"/>
    </location>
</feature>
<dbReference type="AlphaFoldDB" id="A0A1I6DWZ8"/>
<gene>
    <name evidence="2" type="ORF">SAMN05660706_12015</name>
</gene>
<dbReference type="OrthoDB" id="1806757at2"/>
<organism evidence="2 3">
    <name type="scientific">Desulfoscipio geothermicus DSM 3669</name>
    <dbReference type="NCBI Taxonomy" id="1121426"/>
    <lineage>
        <taxon>Bacteria</taxon>
        <taxon>Bacillati</taxon>
        <taxon>Bacillota</taxon>
        <taxon>Clostridia</taxon>
        <taxon>Eubacteriales</taxon>
        <taxon>Desulfallaceae</taxon>
        <taxon>Desulfoscipio</taxon>
    </lineage>
</organism>
<proteinExistence type="predicted"/>
<evidence type="ECO:0000313" key="3">
    <source>
        <dbReference type="Proteomes" id="UP000199584"/>
    </source>
</evidence>
<protein>
    <submittedName>
        <fullName evidence="2">Uncharacterized protein</fullName>
    </submittedName>
</protein>
<evidence type="ECO:0000313" key="2">
    <source>
        <dbReference type="EMBL" id="SFR10019.1"/>
    </source>
</evidence>
<dbReference type="Proteomes" id="UP000199584">
    <property type="component" value="Unassembled WGS sequence"/>
</dbReference>